<gene>
    <name evidence="1" type="ORF">ACFSKO_12100</name>
</gene>
<organism evidence="1 2">
    <name type="scientific">Kiloniella antarctica</name>
    <dbReference type="NCBI Taxonomy" id="1550907"/>
    <lineage>
        <taxon>Bacteria</taxon>
        <taxon>Pseudomonadati</taxon>
        <taxon>Pseudomonadota</taxon>
        <taxon>Alphaproteobacteria</taxon>
        <taxon>Rhodospirillales</taxon>
        <taxon>Kiloniellaceae</taxon>
        <taxon>Kiloniella</taxon>
    </lineage>
</organism>
<dbReference type="Proteomes" id="UP001597294">
    <property type="component" value="Unassembled WGS sequence"/>
</dbReference>
<reference evidence="2" key="1">
    <citation type="journal article" date="2019" name="Int. J. Syst. Evol. Microbiol.">
        <title>The Global Catalogue of Microorganisms (GCM) 10K type strain sequencing project: providing services to taxonomists for standard genome sequencing and annotation.</title>
        <authorList>
            <consortium name="The Broad Institute Genomics Platform"/>
            <consortium name="The Broad Institute Genome Sequencing Center for Infectious Disease"/>
            <person name="Wu L."/>
            <person name="Ma J."/>
        </authorList>
    </citation>
    <scope>NUCLEOTIDE SEQUENCE [LARGE SCALE GENOMIC DNA]</scope>
    <source>
        <strain evidence="2">CGMCC 4.7192</strain>
    </source>
</reference>
<comment type="caution">
    <text evidence="1">The sequence shown here is derived from an EMBL/GenBank/DDBJ whole genome shotgun (WGS) entry which is preliminary data.</text>
</comment>
<accession>A0ABW5BN77</accession>
<name>A0ABW5BN77_9PROT</name>
<dbReference type="EMBL" id="JBHUII010000004">
    <property type="protein sequence ID" value="MFD2206365.1"/>
    <property type="molecule type" value="Genomic_DNA"/>
</dbReference>
<sequence>MLDNTILQDTGFPEVHLQENGSREVQPELDLLERDLRKGGLNTEAGVTYV</sequence>
<proteinExistence type="predicted"/>
<evidence type="ECO:0000313" key="1">
    <source>
        <dbReference type="EMBL" id="MFD2206365.1"/>
    </source>
</evidence>
<evidence type="ECO:0000313" key="2">
    <source>
        <dbReference type="Proteomes" id="UP001597294"/>
    </source>
</evidence>
<protein>
    <submittedName>
        <fullName evidence="1">Uncharacterized protein</fullName>
    </submittedName>
</protein>
<keyword evidence="2" id="KW-1185">Reference proteome</keyword>